<keyword evidence="3" id="KW-1185">Reference proteome</keyword>
<dbReference type="Proteomes" id="UP001159428">
    <property type="component" value="Unassembled WGS sequence"/>
</dbReference>
<accession>A0AAU9XRL6</accession>
<protein>
    <submittedName>
        <fullName evidence="2">Uncharacterized protein</fullName>
    </submittedName>
</protein>
<dbReference type="AlphaFoldDB" id="A0AAU9XRL6"/>
<reference evidence="2 3" key="1">
    <citation type="submission" date="2022-05" db="EMBL/GenBank/DDBJ databases">
        <authorList>
            <consortium name="Genoscope - CEA"/>
            <person name="William W."/>
        </authorList>
    </citation>
    <scope>NUCLEOTIDE SEQUENCE [LARGE SCALE GENOMIC DNA]</scope>
</reference>
<evidence type="ECO:0000313" key="2">
    <source>
        <dbReference type="EMBL" id="CAH3153734.1"/>
    </source>
</evidence>
<feature type="chain" id="PRO_5043863465" evidence="1">
    <location>
        <begin position="19"/>
        <end position="144"/>
    </location>
</feature>
<keyword evidence="1" id="KW-0732">Signal</keyword>
<comment type="caution">
    <text evidence="2">The sequence shown here is derived from an EMBL/GenBank/DDBJ whole genome shotgun (WGS) entry which is preliminary data.</text>
</comment>
<evidence type="ECO:0000313" key="3">
    <source>
        <dbReference type="Proteomes" id="UP001159428"/>
    </source>
</evidence>
<dbReference type="SUPFAM" id="SSF57302">
    <property type="entry name" value="Snake toxin-like"/>
    <property type="match status" value="1"/>
</dbReference>
<name>A0AAU9XRL6_9CNID</name>
<organism evidence="2 3">
    <name type="scientific">Pocillopora meandrina</name>
    <dbReference type="NCBI Taxonomy" id="46732"/>
    <lineage>
        <taxon>Eukaryota</taxon>
        <taxon>Metazoa</taxon>
        <taxon>Cnidaria</taxon>
        <taxon>Anthozoa</taxon>
        <taxon>Hexacorallia</taxon>
        <taxon>Scleractinia</taxon>
        <taxon>Astrocoeniina</taxon>
        <taxon>Pocilloporidae</taxon>
        <taxon>Pocillopora</taxon>
    </lineage>
</organism>
<evidence type="ECO:0000256" key="1">
    <source>
        <dbReference type="SAM" id="SignalP"/>
    </source>
</evidence>
<proteinExistence type="predicted"/>
<sequence>MNSLLLCLLVVLLPCALALKCDVCTNLPAQAGLSGKPCTAPDVMECPFGMDRCMTINGEIAIPGAGSVEFTLKNCSNSALMCAPDGVANFCKIFNTTGLMSSCTTDCCEGDNCNGVSGAEAAGLSVWLASFSAILMALHKNFLN</sequence>
<gene>
    <name evidence="2" type="ORF">PMEA_00027246</name>
</gene>
<dbReference type="InterPro" id="IPR045860">
    <property type="entry name" value="Snake_toxin-like_sf"/>
</dbReference>
<dbReference type="EMBL" id="CALNXJ010000054">
    <property type="protein sequence ID" value="CAH3153734.1"/>
    <property type="molecule type" value="Genomic_DNA"/>
</dbReference>
<dbReference type="Gene3D" id="2.10.60.10">
    <property type="entry name" value="CD59"/>
    <property type="match status" value="1"/>
</dbReference>
<feature type="signal peptide" evidence="1">
    <location>
        <begin position="1"/>
        <end position="18"/>
    </location>
</feature>